<name>A0A2H3D792_ARMGA</name>
<protein>
    <submittedName>
        <fullName evidence="1">Uncharacterized protein</fullName>
    </submittedName>
</protein>
<evidence type="ECO:0000313" key="2">
    <source>
        <dbReference type="Proteomes" id="UP000217790"/>
    </source>
</evidence>
<sequence length="180" mass="20513">MKSDLTIRIDSDVDISNHPIFPMLLMSMSKWKQLRIQVPHETLYSLSLYVRFLVSLSTLIIDDTPRGTDNLSRPIDTFHLASSLKRVEANLRVTTHLQLPWKQLTHLSSWGTYNGQSLEILKRVQGVDASIKNLSFVFHNSKIPPISFDGSGPVLLQRSPLFQQEKMPPHPHSSPIFSRT</sequence>
<evidence type="ECO:0000313" key="1">
    <source>
        <dbReference type="EMBL" id="PBK84183.1"/>
    </source>
</evidence>
<organism evidence="1 2">
    <name type="scientific">Armillaria gallica</name>
    <name type="common">Bulbous honey fungus</name>
    <name type="synonym">Armillaria bulbosa</name>
    <dbReference type="NCBI Taxonomy" id="47427"/>
    <lineage>
        <taxon>Eukaryota</taxon>
        <taxon>Fungi</taxon>
        <taxon>Dikarya</taxon>
        <taxon>Basidiomycota</taxon>
        <taxon>Agaricomycotina</taxon>
        <taxon>Agaricomycetes</taxon>
        <taxon>Agaricomycetidae</taxon>
        <taxon>Agaricales</taxon>
        <taxon>Marasmiineae</taxon>
        <taxon>Physalacriaceae</taxon>
        <taxon>Armillaria</taxon>
    </lineage>
</organism>
<accession>A0A2H3D792</accession>
<dbReference type="OrthoDB" id="3365698at2759"/>
<reference evidence="2" key="1">
    <citation type="journal article" date="2017" name="Nat. Ecol. Evol.">
        <title>Genome expansion and lineage-specific genetic innovations in the forest pathogenic fungi Armillaria.</title>
        <authorList>
            <person name="Sipos G."/>
            <person name="Prasanna A.N."/>
            <person name="Walter M.C."/>
            <person name="O'Connor E."/>
            <person name="Balint B."/>
            <person name="Krizsan K."/>
            <person name="Kiss B."/>
            <person name="Hess J."/>
            <person name="Varga T."/>
            <person name="Slot J."/>
            <person name="Riley R."/>
            <person name="Boka B."/>
            <person name="Rigling D."/>
            <person name="Barry K."/>
            <person name="Lee J."/>
            <person name="Mihaltcheva S."/>
            <person name="LaButti K."/>
            <person name="Lipzen A."/>
            <person name="Waldron R."/>
            <person name="Moloney N.M."/>
            <person name="Sperisen C."/>
            <person name="Kredics L."/>
            <person name="Vagvoelgyi C."/>
            <person name="Patrignani A."/>
            <person name="Fitzpatrick D."/>
            <person name="Nagy I."/>
            <person name="Doyle S."/>
            <person name="Anderson J.B."/>
            <person name="Grigoriev I.V."/>
            <person name="Gueldener U."/>
            <person name="Muensterkoetter M."/>
            <person name="Nagy L.G."/>
        </authorList>
    </citation>
    <scope>NUCLEOTIDE SEQUENCE [LARGE SCALE GENOMIC DNA]</scope>
    <source>
        <strain evidence="2">Ar21-2</strain>
    </source>
</reference>
<dbReference type="Proteomes" id="UP000217790">
    <property type="component" value="Unassembled WGS sequence"/>
</dbReference>
<keyword evidence="2" id="KW-1185">Reference proteome</keyword>
<dbReference type="AlphaFoldDB" id="A0A2H3D792"/>
<proteinExistence type="predicted"/>
<dbReference type="InParanoid" id="A0A2H3D792"/>
<dbReference type="STRING" id="47427.A0A2H3D792"/>
<gene>
    <name evidence="1" type="ORF">ARMGADRAFT_612965</name>
</gene>
<dbReference type="EMBL" id="KZ293700">
    <property type="protein sequence ID" value="PBK84183.1"/>
    <property type="molecule type" value="Genomic_DNA"/>
</dbReference>